<dbReference type="EMBL" id="CP003382">
    <property type="protein sequence ID" value="AFZ67179.1"/>
    <property type="molecule type" value="Genomic_DNA"/>
</dbReference>
<organism evidence="1 2">
    <name type="scientific">Deinococcus peraridilitoris (strain DSM 19664 / LMG 22246 / CIP 109416 / KR-200)</name>
    <dbReference type="NCBI Taxonomy" id="937777"/>
    <lineage>
        <taxon>Bacteria</taxon>
        <taxon>Thermotogati</taxon>
        <taxon>Deinococcota</taxon>
        <taxon>Deinococci</taxon>
        <taxon>Deinococcales</taxon>
        <taxon>Deinococcaceae</taxon>
        <taxon>Deinococcus</taxon>
    </lineage>
</organism>
<proteinExistence type="predicted"/>
<reference evidence="2" key="1">
    <citation type="submission" date="2012-03" db="EMBL/GenBank/DDBJ databases">
        <title>Complete sequence of chromosome of Deinococcus peraridilitoris DSM 19664.</title>
        <authorList>
            <person name="Lucas S."/>
            <person name="Copeland A."/>
            <person name="Lapidus A."/>
            <person name="Glavina del Rio T."/>
            <person name="Dalin E."/>
            <person name="Tice H."/>
            <person name="Bruce D."/>
            <person name="Goodwin L."/>
            <person name="Pitluck S."/>
            <person name="Peters L."/>
            <person name="Mikhailova N."/>
            <person name="Lu M."/>
            <person name="Kyrpides N."/>
            <person name="Mavromatis K."/>
            <person name="Ivanova N."/>
            <person name="Brettin T."/>
            <person name="Detter J.C."/>
            <person name="Han C."/>
            <person name="Larimer F."/>
            <person name="Land M."/>
            <person name="Hauser L."/>
            <person name="Markowitz V."/>
            <person name="Cheng J.-F."/>
            <person name="Hugenholtz P."/>
            <person name="Woyke T."/>
            <person name="Wu D."/>
            <person name="Pukall R."/>
            <person name="Steenblock K."/>
            <person name="Brambilla E."/>
            <person name="Klenk H.-P."/>
            <person name="Eisen J.A."/>
        </authorList>
    </citation>
    <scope>NUCLEOTIDE SEQUENCE [LARGE SCALE GENOMIC DNA]</scope>
    <source>
        <strain evidence="2">DSM 19664 / LMG 22246 / CIP 109416 / KR-200</strain>
    </source>
</reference>
<sequence length="46" mass="5259">MEDVLEPSSQVPVFRFFKKVVRNLMETAESGTLFSNLLVHYDEALA</sequence>
<name>L0A153_DEIPD</name>
<accession>L0A153</accession>
<evidence type="ECO:0000313" key="1">
    <source>
        <dbReference type="EMBL" id="AFZ67179.1"/>
    </source>
</evidence>
<protein>
    <submittedName>
        <fullName evidence="1">Uncharacterized protein</fullName>
    </submittedName>
</protein>
<dbReference type="Proteomes" id="UP000010467">
    <property type="component" value="Chromosome"/>
</dbReference>
<dbReference type="HOGENOM" id="CLU_3182810_0_0_0"/>
<dbReference type="KEGG" id="dpd:Deipe_1646"/>
<dbReference type="AlphaFoldDB" id="L0A153"/>
<keyword evidence="2" id="KW-1185">Reference proteome</keyword>
<evidence type="ECO:0000313" key="2">
    <source>
        <dbReference type="Proteomes" id="UP000010467"/>
    </source>
</evidence>
<gene>
    <name evidence="1" type="ordered locus">Deipe_1646</name>
</gene>
<dbReference type="PATRIC" id="fig|937777.3.peg.1645"/>